<reference evidence="2 3" key="1">
    <citation type="submission" date="2020-08" db="EMBL/GenBank/DDBJ databases">
        <title>Sequencing the genomes of 1000 actinobacteria strains.</title>
        <authorList>
            <person name="Klenk H.-P."/>
        </authorList>
    </citation>
    <scope>NUCLEOTIDE SEQUENCE [LARGE SCALE GENOMIC DNA]</scope>
    <source>
        <strain evidence="2 3">DSM 45784</strain>
    </source>
</reference>
<feature type="region of interest" description="Disordered" evidence="1">
    <location>
        <begin position="89"/>
        <end position="137"/>
    </location>
</feature>
<evidence type="ECO:0000313" key="3">
    <source>
        <dbReference type="Proteomes" id="UP000542210"/>
    </source>
</evidence>
<dbReference type="InterPro" id="IPR014729">
    <property type="entry name" value="Rossmann-like_a/b/a_fold"/>
</dbReference>
<evidence type="ECO:0000256" key="1">
    <source>
        <dbReference type="SAM" id="MobiDB-lite"/>
    </source>
</evidence>
<dbReference type="RefSeq" id="WP_184887560.1">
    <property type="nucleotide sequence ID" value="NZ_BOOV01000003.1"/>
</dbReference>
<dbReference type="SUPFAM" id="SSF56235">
    <property type="entry name" value="N-terminal nucleophile aminohydrolases (Ntn hydrolases)"/>
    <property type="match status" value="1"/>
</dbReference>
<gene>
    <name evidence="2" type="ORF">BJ982_007227</name>
</gene>
<keyword evidence="3" id="KW-1185">Reference proteome</keyword>
<proteinExistence type="predicted"/>
<feature type="compositionally biased region" description="Low complexity" evidence="1">
    <location>
        <begin position="109"/>
        <end position="128"/>
    </location>
</feature>
<accession>A0A7W7GC50</accession>
<evidence type="ECO:0000313" key="2">
    <source>
        <dbReference type="EMBL" id="MBB4705683.1"/>
    </source>
</evidence>
<dbReference type="AlphaFoldDB" id="A0A7W7GC50"/>
<dbReference type="SUPFAM" id="SSF52402">
    <property type="entry name" value="Adenine nucleotide alpha hydrolases-like"/>
    <property type="match status" value="1"/>
</dbReference>
<protein>
    <recommendedName>
        <fullName evidence="4">Asparagine synthase</fullName>
    </recommendedName>
</protein>
<organism evidence="2 3">
    <name type="scientific">Sphaerisporangium siamense</name>
    <dbReference type="NCBI Taxonomy" id="795645"/>
    <lineage>
        <taxon>Bacteria</taxon>
        <taxon>Bacillati</taxon>
        <taxon>Actinomycetota</taxon>
        <taxon>Actinomycetes</taxon>
        <taxon>Streptosporangiales</taxon>
        <taxon>Streptosporangiaceae</taxon>
        <taxon>Sphaerisporangium</taxon>
    </lineage>
</organism>
<name>A0A7W7GC50_9ACTN</name>
<dbReference type="Proteomes" id="UP000542210">
    <property type="component" value="Unassembled WGS sequence"/>
</dbReference>
<dbReference type="EMBL" id="JACHND010000001">
    <property type="protein sequence ID" value="MBB4705683.1"/>
    <property type="molecule type" value="Genomic_DNA"/>
</dbReference>
<sequence length="636" mass="68202">MRKGKWPEYAARPYVCGAIGAYDPGRLAVLANAGPPVREAHRSPGAALFASAPLTPYAGTGSYRDRDPAGGQAGAALSSVPFREDLLPATGADVSPHAGANGSRTAPDAAGPTGHGTAETGPGTAAETRFAGTGTGVGPGGEARFAWGERRPDQAVPWLAVAETYEAPGLIDERDAVTLHTGAFGLVDVYYLADGDAVYFAGNIEPLLALARRPYEVDWDAWAAILRLTYPLLEATPYREVKRLPGSTALIWSRAAQKITVERHAPRWVRQEPFDRGVTAGDMVALLHEALKPYDDRALLVPVSGGYDSRLLASIVKARGIDVESWTTSPDDGLDNDIDFARIVTRELGISHRIVPQDPAAYPDEARWAARRLEYLTSHHAWYSPFAREVHAAGRPIVDGLAGGPLMKNFLITADAVGAGTTGDRQAALLAALATGEPHMPLLSEPALAFVEDRVGAAFAQATSMLRGHRSELPLSVLHTRTARGIARSPVNLVGPEVTPVFPFLHPDFFDAALSVPVERKEGGRFYREILQAANPRVASLPSTNGALPHRRVPLRSAGPVAREWNHRMLVRAAEAVPSLMSGPMLDTIAKGPDALTAFGSWNSRFWLRGLVLFGSWLTDYGDVLGDLTPPWDERP</sequence>
<dbReference type="Gene3D" id="3.40.50.620">
    <property type="entry name" value="HUPs"/>
    <property type="match status" value="1"/>
</dbReference>
<comment type="caution">
    <text evidence="2">The sequence shown here is derived from an EMBL/GenBank/DDBJ whole genome shotgun (WGS) entry which is preliminary data.</text>
</comment>
<dbReference type="InterPro" id="IPR029055">
    <property type="entry name" value="Ntn_hydrolases_N"/>
</dbReference>
<evidence type="ECO:0008006" key="4">
    <source>
        <dbReference type="Google" id="ProtNLM"/>
    </source>
</evidence>